<evidence type="ECO:0000313" key="3">
    <source>
        <dbReference type="EMBL" id="CAB0004764.1"/>
    </source>
</evidence>
<comment type="subcellular location">
    <subcellularLocation>
        <location evidence="1">Nucleus</location>
    </subcellularLocation>
</comment>
<dbReference type="AlphaFoldDB" id="A0A6H5GL93"/>
<organism evidence="3 4">
    <name type="scientific">Nesidiocoris tenuis</name>
    <dbReference type="NCBI Taxonomy" id="355587"/>
    <lineage>
        <taxon>Eukaryota</taxon>
        <taxon>Metazoa</taxon>
        <taxon>Ecdysozoa</taxon>
        <taxon>Arthropoda</taxon>
        <taxon>Hexapoda</taxon>
        <taxon>Insecta</taxon>
        <taxon>Pterygota</taxon>
        <taxon>Neoptera</taxon>
        <taxon>Paraneoptera</taxon>
        <taxon>Hemiptera</taxon>
        <taxon>Heteroptera</taxon>
        <taxon>Panheteroptera</taxon>
        <taxon>Cimicomorpha</taxon>
        <taxon>Miridae</taxon>
        <taxon>Dicyphina</taxon>
        <taxon>Nesidiocoris</taxon>
    </lineage>
</organism>
<dbReference type="Proteomes" id="UP000479000">
    <property type="component" value="Unassembled WGS sequence"/>
</dbReference>
<name>A0A6H5GL93_9HEMI</name>
<proteinExistence type="predicted"/>
<dbReference type="InterPro" id="IPR036788">
    <property type="entry name" value="T_IF-3_C_sf"/>
</dbReference>
<sequence length="467" mass="52069">MSTRTYSLPCPIKRDSPVYKLLTGAQFRAEELNLTRTKGKDDQQKGAYKGEKLVQINAKIGQHDLDSKINNILSWLKKNYQIRITITSSDQRSLAPLPRNFILFPFLNACSVESNNPITIENSISQVICYWLLIGVSESREAWPSSAQPAPTRPGRSRPFCGESNSQPRGGGCPNRSFCALNRPRSTGRLKTLPRRLPIAPSDAAYRSLGRSLGRSLTIAPNDGLYRSLGRSLSLPRTVSIFLSYGLYRSLGRCLSLLRTVSIAPKDAPVKAPNRSLTEKRAADGGTEGRAASSSSEEDDACGPCPPADSSPTTPVDLWAARVAPQHMLTAARYEEQLLHLRHFVPPTHPFPPGLTAFLARRRRKEGRPRRQRTTFSSDQTLRLEIEFHRSEYISRSRRDCAIYFFRNLALASGLMPPSYQTQCNFCTPTSPRSSPNDSQPQQSCICTSHIEMSVQSFRQKGFLPEL</sequence>
<dbReference type="EMBL" id="CADCXU010015149">
    <property type="protein sequence ID" value="CAB0004764.1"/>
    <property type="molecule type" value="Genomic_DNA"/>
</dbReference>
<dbReference type="InterPro" id="IPR009057">
    <property type="entry name" value="Homeodomain-like_sf"/>
</dbReference>
<dbReference type="Gene3D" id="1.10.10.60">
    <property type="entry name" value="Homeodomain-like"/>
    <property type="match status" value="1"/>
</dbReference>
<dbReference type="InterPro" id="IPR050848">
    <property type="entry name" value="Homeobox_TF"/>
</dbReference>
<dbReference type="CDD" id="cd00086">
    <property type="entry name" value="homeodomain"/>
    <property type="match status" value="1"/>
</dbReference>
<dbReference type="InterPro" id="IPR001356">
    <property type="entry name" value="HD"/>
</dbReference>
<dbReference type="GO" id="GO:0006413">
    <property type="term" value="P:translational initiation"/>
    <property type="evidence" value="ECO:0007669"/>
    <property type="project" value="InterPro"/>
</dbReference>
<dbReference type="SUPFAM" id="SSF46689">
    <property type="entry name" value="Homeodomain-like"/>
    <property type="match status" value="1"/>
</dbReference>
<dbReference type="PANTHER" id="PTHR24333:SF8">
    <property type="entry name" value="HOMEOBOX PROTEIN CEH-62"/>
    <property type="match status" value="1"/>
</dbReference>
<dbReference type="SUPFAM" id="SSF55200">
    <property type="entry name" value="Translation initiation factor IF3, C-terminal domain"/>
    <property type="match status" value="1"/>
</dbReference>
<dbReference type="GO" id="GO:0003677">
    <property type="term" value="F:DNA binding"/>
    <property type="evidence" value="ECO:0007669"/>
    <property type="project" value="InterPro"/>
</dbReference>
<evidence type="ECO:0000256" key="1">
    <source>
        <dbReference type="ARBA" id="ARBA00004123"/>
    </source>
</evidence>
<evidence type="ECO:0000256" key="2">
    <source>
        <dbReference type="SAM" id="MobiDB-lite"/>
    </source>
</evidence>
<dbReference type="PANTHER" id="PTHR24333">
    <property type="entry name" value="HOMEO BOX HB9 LIKE A-RELATED"/>
    <property type="match status" value="1"/>
</dbReference>
<dbReference type="OrthoDB" id="21573at2759"/>
<evidence type="ECO:0000313" key="4">
    <source>
        <dbReference type="Proteomes" id="UP000479000"/>
    </source>
</evidence>
<feature type="region of interest" description="Disordered" evidence="2">
    <location>
        <begin position="143"/>
        <end position="177"/>
    </location>
</feature>
<accession>A0A6H5GL93</accession>
<dbReference type="Gene3D" id="3.30.110.10">
    <property type="entry name" value="Translation initiation factor 3 (IF-3), C-terminal domain"/>
    <property type="match status" value="1"/>
</dbReference>
<dbReference type="GO" id="GO:0005634">
    <property type="term" value="C:nucleus"/>
    <property type="evidence" value="ECO:0007669"/>
    <property type="project" value="UniProtKB-SubCell"/>
</dbReference>
<protein>
    <submittedName>
        <fullName evidence="3">Uncharacterized protein</fullName>
    </submittedName>
</protein>
<feature type="region of interest" description="Disordered" evidence="2">
    <location>
        <begin position="268"/>
        <end position="310"/>
    </location>
</feature>
<gene>
    <name evidence="3" type="ORF">NTEN_LOCUS10241</name>
</gene>
<keyword evidence="4" id="KW-1185">Reference proteome</keyword>
<reference evidence="3 4" key="1">
    <citation type="submission" date="2020-02" db="EMBL/GenBank/DDBJ databases">
        <authorList>
            <person name="Ferguson B K."/>
        </authorList>
    </citation>
    <scope>NUCLEOTIDE SEQUENCE [LARGE SCALE GENOMIC DNA]</scope>
</reference>